<comment type="function">
    <text evidence="6">Required for 60S pre-ribosomal subunits export to the cytoplasm.</text>
</comment>
<keyword evidence="7" id="KW-0175">Coiled coil</keyword>
<feature type="compositionally biased region" description="Acidic residues" evidence="8">
    <location>
        <begin position="545"/>
        <end position="554"/>
    </location>
</feature>
<evidence type="ECO:0000256" key="6">
    <source>
        <dbReference type="RuleBase" id="RU365057"/>
    </source>
</evidence>
<feature type="compositionally biased region" description="Acidic residues" evidence="8">
    <location>
        <begin position="625"/>
        <end position="649"/>
    </location>
</feature>
<dbReference type="eggNOG" id="KOG2229">
    <property type="taxonomic scope" value="Eukaryota"/>
</dbReference>
<evidence type="ECO:0000256" key="1">
    <source>
        <dbReference type="ARBA" id="ARBA00005783"/>
    </source>
</evidence>
<protein>
    <recommendedName>
        <fullName evidence="6">Protein SDA1</fullName>
    </recommendedName>
</protein>
<evidence type="ECO:0000313" key="12">
    <source>
        <dbReference type="EMBL" id="KJE92920.1"/>
    </source>
</evidence>
<keyword evidence="5 6" id="KW-0539">Nucleus</keyword>
<name>A0A0D2WNU0_CAPO3</name>
<evidence type="ECO:0000256" key="4">
    <source>
        <dbReference type="ARBA" id="ARBA00022927"/>
    </source>
</evidence>
<dbReference type="FunCoup" id="A0A0D2WNU0">
    <property type="interactions" value="506"/>
</dbReference>
<dbReference type="GO" id="GO:0005730">
    <property type="term" value="C:nucleolus"/>
    <property type="evidence" value="ECO:0007669"/>
    <property type="project" value="UniProtKB-SubCell"/>
</dbReference>
<proteinExistence type="inferred from homology"/>
<feature type="region of interest" description="Disordered" evidence="8">
    <location>
        <begin position="753"/>
        <end position="772"/>
    </location>
</feature>
<gene>
    <name evidence="12" type="ORF">CAOG_003802</name>
</gene>
<dbReference type="Pfam" id="PF21638">
    <property type="entry name" value="SDA1_C"/>
    <property type="match status" value="1"/>
</dbReference>
<dbReference type="PANTHER" id="PTHR12730:SF0">
    <property type="entry name" value="PROTEIN SDA1 HOMOLOG"/>
    <property type="match status" value="1"/>
</dbReference>
<evidence type="ECO:0000256" key="7">
    <source>
        <dbReference type="SAM" id="Coils"/>
    </source>
</evidence>
<evidence type="ECO:0000256" key="2">
    <source>
        <dbReference type="ARBA" id="ARBA00022448"/>
    </source>
</evidence>
<feature type="domain" description="SDA1 C-terminal" evidence="11">
    <location>
        <begin position="810"/>
        <end position="840"/>
    </location>
</feature>
<feature type="region of interest" description="Disordered" evidence="8">
    <location>
        <begin position="621"/>
        <end position="673"/>
    </location>
</feature>
<dbReference type="InterPro" id="IPR012977">
    <property type="entry name" value="SDA1_N"/>
</dbReference>
<feature type="compositionally biased region" description="Basic residues" evidence="8">
    <location>
        <begin position="798"/>
        <end position="807"/>
    </location>
</feature>
<evidence type="ECO:0000259" key="9">
    <source>
        <dbReference type="Pfam" id="PF05285"/>
    </source>
</evidence>
<dbReference type="EMBL" id="KE346364">
    <property type="protein sequence ID" value="KJE92920.1"/>
    <property type="molecule type" value="Genomic_DNA"/>
</dbReference>
<dbReference type="InterPro" id="IPR048292">
    <property type="entry name" value="SDA1_C"/>
</dbReference>
<dbReference type="OrthoDB" id="2196187at2759"/>
<reference evidence="13" key="1">
    <citation type="submission" date="2011-02" db="EMBL/GenBank/DDBJ databases">
        <title>The Genome Sequence of Capsaspora owczarzaki ATCC 30864.</title>
        <authorList>
            <person name="Russ C."/>
            <person name="Cuomo C."/>
            <person name="Burger G."/>
            <person name="Gray M.W."/>
            <person name="Holland P.W.H."/>
            <person name="King N."/>
            <person name="Lang F.B.F."/>
            <person name="Roger A.J."/>
            <person name="Ruiz-Trillo I."/>
            <person name="Young S.K."/>
            <person name="Zeng Q."/>
            <person name="Gargeya S."/>
            <person name="Alvarado L."/>
            <person name="Berlin A."/>
            <person name="Chapman S.B."/>
            <person name="Chen Z."/>
            <person name="Freedman E."/>
            <person name="Gellesch M."/>
            <person name="Goldberg J."/>
            <person name="Griggs A."/>
            <person name="Gujja S."/>
            <person name="Heilman E."/>
            <person name="Heiman D."/>
            <person name="Howarth C."/>
            <person name="Mehta T."/>
            <person name="Neiman D."/>
            <person name="Pearson M."/>
            <person name="Roberts A."/>
            <person name="Saif S."/>
            <person name="Shea T."/>
            <person name="Shenoy N."/>
            <person name="Sisk P."/>
            <person name="Stolte C."/>
            <person name="Sykes S."/>
            <person name="White J."/>
            <person name="Yandava C."/>
            <person name="Haas B."/>
            <person name="Nusbaum C."/>
            <person name="Birren B."/>
        </authorList>
    </citation>
    <scope>NUCLEOTIDE SEQUENCE</scope>
    <source>
        <strain evidence="13">ATCC 30864</strain>
    </source>
</reference>
<evidence type="ECO:0000256" key="5">
    <source>
        <dbReference type="ARBA" id="ARBA00023242"/>
    </source>
</evidence>
<dbReference type="SUPFAM" id="SSF48371">
    <property type="entry name" value="ARM repeat"/>
    <property type="match status" value="1"/>
</dbReference>
<dbReference type="InterPro" id="IPR016024">
    <property type="entry name" value="ARM-type_fold"/>
</dbReference>
<comment type="subcellular location">
    <subcellularLocation>
        <location evidence="6">Nucleus</location>
        <location evidence="6">Nucleolus</location>
    </subcellularLocation>
</comment>
<dbReference type="GO" id="GO:0015031">
    <property type="term" value="P:protein transport"/>
    <property type="evidence" value="ECO:0007669"/>
    <property type="project" value="UniProtKB-KW"/>
</dbReference>
<keyword evidence="13" id="KW-1185">Reference proteome</keyword>
<dbReference type="InParanoid" id="A0A0D2WNU0"/>
<feature type="region of interest" description="Disordered" evidence="8">
    <location>
        <begin position="486"/>
        <end position="591"/>
    </location>
</feature>
<evidence type="ECO:0000256" key="3">
    <source>
        <dbReference type="ARBA" id="ARBA00022517"/>
    </source>
</evidence>
<feature type="compositionally biased region" description="Basic and acidic residues" evidence="8">
    <location>
        <begin position="577"/>
        <end position="586"/>
    </location>
</feature>
<dbReference type="AlphaFoldDB" id="A0A0D2WNU0"/>
<dbReference type="PhylomeDB" id="A0A0D2WNU0"/>
<keyword evidence="3 6" id="KW-0690">Ribosome biogenesis</keyword>
<feature type="domain" description="SDA1 middle" evidence="9">
    <location>
        <begin position="627"/>
        <end position="791"/>
    </location>
</feature>
<feature type="domain" description="SDA1 N-terminal" evidence="10">
    <location>
        <begin position="96"/>
        <end position="457"/>
    </location>
</feature>
<dbReference type="GO" id="GO:0042273">
    <property type="term" value="P:ribosomal large subunit biogenesis"/>
    <property type="evidence" value="ECO:0007669"/>
    <property type="project" value="UniProtKB-UniRule"/>
</dbReference>
<dbReference type="Pfam" id="PF08158">
    <property type="entry name" value="SDA1_HEAT"/>
    <property type="match status" value="1"/>
</dbReference>
<evidence type="ECO:0000313" key="13">
    <source>
        <dbReference type="Proteomes" id="UP000008743"/>
    </source>
</evidence>
<feature type="region of interest" description="Disordered" evidence="8">
    <location>
        <begin position="798"/>
        <end position="818"/>
    </location>
</feature>
<keyword evidence="2 6" id="KW-0813">Transport</keyword>
<organism evidence="12 13">
    <name type="scientific">Capsaspora owczarzaki (strain ATCC 30864)</name>
    <dbReference type="NCBI Taxonomy" id="595528"/>
    <lineage>
        <taxon>Eukaryota</taxon>
        <taxon>Filasterea</taxon>
        <taxon>Capsaspora</taxon>
    </lineage>
</organism>
<accession>A0A0D2WNU0</accession>
<dbReference type="InterPro" id="IPR027312">
    <property type="entry name" value="Sda1"/>
</dbReference>
<dbReference type="Proteomes" id="UP000008743">
    <property type="component" value="Unassembled WGS sequence"/>
</dbReference>
<dbReference type="InterPro" id="IPR007949">
    <property type="entry name" value="SDA1_MD"/>
</dbReference>
<keyword evidence="4 6" id="KW-0653">Protein transport</keyword>
<dbReference type="STRING" id="595528.A0A0D2WNU0"/>
<feature type="compositionally biased region" description="Acidic residues" evidence="8">
    <location>
        <begin position="492"/>
        <end position="530"/>
    </location>
</feature>
<dbReference type="Pfam" id="PF05285">
    <property type="entry name" value="SDA1_dom"/>
    <property type="match status" value="1"/>
</dbReference>
<comment type="similarity">
    <text evidence="1 6">Belongs to the SDA1 family.</text>
</comment>
<feature type="coiled-coil region" evidence="7">
    <location>
        <begin position="285"/>
        <end position="312"/>
    </location>
</feature>
<feature type="compositionally biased region" description="Basic and acidic residues" evidence="8">
    <location>
        <begin position="664"/>
        <end position="673"/>
    </location>
</feature>
<dbReference type="PANTHER" id="PTHR12730">
    <property type="entry name" value="HSDA/SDA1-RELATED"/>
    <property type="match status" value="1"/>
</dbReference>
<evidence type="ECO:0000256" key="8">
    <source>
        <dbReference type="SAM" id="MobiDB-lite"/>
    </source>
</evidence>
<evidence type="ECO:0000259" key="11">
    <source>
        <dbReference type="Pfam" id="PF21638"/>
    </source>
</evidence>
<evidence type="ECO:0000259" key="10">
    <source>
        <dbReference type="Pfam" id="PF08158"/>
    </source>
</evidence>
<dbReference type="GO" id="GO:0000055">
    <property type="term" value="P:ribosomal large subunit export from nucleus"/>
    <property type="evidence" value="ECO:0007669"/>
    <property type="project" value="UniProtKB-UniRule"/>
</dbReference>
<sequence length="870" mass="98278">MSGRRQGNMLPTALAQLQNLIKRDASLYRDEFLQQLRHYASELKIFQLKPTTAAGAAVEAATDANGAVVPTAAVIQSNSNGRSSDSAKHFAEVVMFIAQVSHCFKEETQAFPAEIMDLLAQHGPLLDHDIRMSLCRSLILLRNKDLIPCVNLLELFFQLFRCSDKPLRKLLYTHIVTDVKNINRQHKNNKVNKTLQNFMYSMLADPHPTASKKSLEVMIELYHKNIWNDAKTVNVISTACFSPVTKIMVTAIKFFLGVDQKTEEDEDRDPDDMTVKDVTINNKIAKKTKHRARKLNRALEKAKRKLNSTDRTAAFAFSALHLLNDPQGFSEKLFANLRKSTERYEVKLFMMNLISRLVGVHQLFLLNFYPFMQRYMQPHQKDVTLVLAYVAQASHELVPPDVMEPVIMTLVNQFVNDKSSPEVMAVGLNSVREICVRCPLAMNETLMRDLAMYKTFKDKGVVAAARSLIQFYRVANPALLHRRDRGRPLLGDEVDSDDEQSADDVESADEDVSDDEDGSAMQVDDSDNEADATKSNKKAAAGQSDSEDEDDNDEASLSTMSLARLKRKERRLLQQQKAKEKSERSKSTMQYGQARIASYVPGAELLAADLDMDDIMQGKTHTEEVEGEADEWDGWEEDSDVEDSDEGEWIDVHHSSDEEGDQAAEPKRKLTPEEMELARQKVAERKQKAALLSANRILTPEDYAAIRKKRLEMLANNTINQRRSRKRGHEEVDNSAEAIEERLIEDSGLLSSTAVGAGSMPSETVDPSALEPQFKRYRQDKAERMASIMAGREDRLKYGSRKGKHNNHASTTNKEKAKRKNAMMILHGQGVRSKIKRSFRGPLHCHLSQQGSSQRRGLREFCIHLKLGTE</sequence>